<name>A0AAD5MAR7_PARTN</name>
<gene>
    <name evidence="2" type="ORF">KIN20_000161</name>
</gene>
<keyword evidence="1" id="KW-0812">Transmembrane</keyword>
<evidence type="ECO:0000313" key="2">
    <source>
        <dbReference type="EMBL" id="KAJ1345591.1"/>
    </source>
</evidence>
<sequence>MFGVFGFALGTIIGGFATHRYRLNGRSAAMFVLIVSTINMGLYFLKAFVACESVVNSVGSNGRYAFFSPCHAGCREVKVDRDDSDYLASRILCVHNLRDVQL</sequence>
<dbReference type="EMBL" id="JAHQIW010000028">
    <property type="protein sequence ID" value="KAJ1345591.1"/>
    <property type="molecule type" value="Genomic_DNA"/>
</dbReference>
<dbReference type="GO" id="GO:0016020">
    <property type="term" value="C:membrane"/>
    <property type="evidence" value="ECO:0007669"/>
    <property type="project" value="InterPro"/>
</dbReference>
<dbReference type="Pfam" id="PF03137">
    <property type="entry name" value="OATP"/>
    <property type="match status" value="1"/>
</dbReference>
<evidence type="ECO:0000313" key="3">
    <source>
        <dbReference type="Proteomes" id="UP001196413"/>
    </source>
</evidence>
<dbReference type="InterPro" id="IPR004156">
    <property type="entry name" value="OATP"/>
</dbReference>
<comment type="caution">
    <text evidence="2">The sequence shown here is derived from an EMBL/GenBank/DDBJ whole genome shotgun (WGS) entry which is preliminary data.</text>
</comment>
<dbReference type="GO" id="GO:0055085">
    <property type="term" value="P:transmembrane transport"/>
    <property type="evidence" value="ECO:0007669"/>
    <property type="project" value="InterPro"/>
</dbReference>
<proteinExistence type="predicted"/>
<dbReference type="Proteomes" id="UP001196413">
    <property type="component" value="Unassembled WGS sequence"/>
</dbReference>
<evidence type="ECO:0000256" key="1">
    <source>
        <dbReference type="SAM" id="Phobius"/>
    </source>
</evidence>
<organism evidence="2 3">
    <name type="scientific">Parelaphostrongylus tenuis</name>
    <name type="common">Meningeal worm</name>
    <dbReference type="NCBI Taxonomy" id="148309"/>
    <lineage>
        <taxon>Eukaryota</taxon>
        <taxon>Metazoa</taxon>
        <taxon>Ecdysozoa</taxon>
        <taxon>Nematoda</taxon>
        <taxon>Chromadorea</taxon>
        <taxon>Rhabditida</taxon>
        <taxon>Rhabditina</taxon>
        <taxon>Rhabditomorpha</taxon>
        <taxon>Strongyloidea</taxon>
        <taxon>Metastrongylidae</taxon>
        <taxon>Parelaphostrongylus</taxon>
    </lineage>
</organism>
<reference evidence="2" key="1">
    <citation type="submission" date="2021-06" db="EMBL/GenBank/DDBJ databases">
        <title>Parelaphostrongylus tenuis whole genome reference sequence.</title>
        <authorList>
            <person name="Garwood T.J."/>
            <person name="Larsen P.A."/>
            <person name="Fountain-Jones N.M."/>
            <person name="Garbe J.R."/>
            <person name="Macchietto M.G."/>
            <person name="Kania S.A."/>
            <person name="Gerhold R.W."/>
            <person name="Richards J.E."/>
            <person name="Wolf T.M."/>
        </authorList>
    </citation>
    <scope>NUCLEOTIDE SEQUENCE</scope>
    <source>
        <strain evidence="2">MNPRO001-30</strain>
        <tissue evidence="2">Meninges</tissue>
    </source>
</reference>
<feature type="transmembrane region" description="Helical" evidence="1">
    <location>
        <begin position="27"/>
        <end position="45"/>
    </location>
</feature>
<accession>A0AAD5MAR7</accession>
<dbReference type="AlphaFoldDB" id="A0AAD5MAR7"/>
<keyword evidence="3" id="KW-1185">Reference proteome</keyword>
<protein>
    <submittedName>
        <fullName evidence="2">Uncharacterized protein</fullName>
    </submittedName>
</protein>
<keyword evidence="1" id="KW-1133">Transmembrane helix</keyword>
<keyword evidence="1" id="KW-0472">Membrane</keyword>